<dbReference type="GO" id="GO:0006406">
    <property type="term" value="P:mRNA export from nucleus"/>
    <property type="evidence" value="ECO:0007669"/>
    <property type="project" value="TreeGrafter"/>
</dbReference>
<evidence type="ECO:0000313" key="2">
    <source>
        <dbReference type="EMBL" id="EMS21778.1"/>
    </source>
</evidence>
<dbReference type="GO" id="GO:0000445">
    <property type="term" value="C:THO complex part of transcription export complex"/>
    <property type="evidence" value="ECO:0007669"/>
    <property type="project" value="TreeGrafter"/>
</dbReference>
<dbReference type="Pfam" id="PF11957">
    <property type="entry name" value="efThoc1"/>
    <property type="match status" value="1"/>
</dbReference>
<dbReference type="PANTHER" id="PTHR13265">
    <property type="entry name" value="THO COMPLEX SUBUNIT 1"/>
    <property type="match status" value="1"/>
</dbReference>
<organism evidence="2 3">
    <name type="scientific">Rhodotorula toruloides (strain NP11)</name>
    <name type="common">Yeast</name>
    <name type="synonym">Rhodosporidium toruloides</name>
    <dbReference type="NCBI Taxonomy" id="1130832"/>
    <lineage>
        <taxon>Eukaryota</taxon>
        <taxon>Fungi</taxon>
        <taxon>Dikarya</taxon>
        <taxon>Basidiomycota</taxon>
        <taxon>Pucciniomycotina</taxon>
        <taxon>Microbotryomycetes</taxon>
        <taxon>Sporidiobolales</taxon>
        <taxon>Sporidiobolaceae</taxon>
        <taxon>Rhodotorula</taxon>
    </lineage>
</organism>
<protein>
    <submittedName>
        <fullName evidence="2">THO complex subunit 1</fullName>
    </submittedName>
</protein>
<name>M7XNN3_RHOT1</name>
<feature type="region of interest" description="Disordered" evidence="1">
    <location>
        <begin position="625"/>
        <end position="748"/>
    </location>
</feature>
<feature type="region of interest" description="Disordered" evidence="1">
    <location>
        <begin position="243"/>
        <end position="280"/>
    </location>
</feature>
<feature type="compositionally biased region" description="Basic and acidic residues" evidence="1">
    <location>
        <begin position="243"/>
        <end position="261"/>
    </location>
</feature>
<keyword evidence="3" id="KW-1185">Reference proteome</keyword>
<dbReference type="eggNOG" id="KOG2491">
    <property type="taxonomic scope" value="Eukaryota"/>
</dbReference>
<dbReference type="InterPro" id="IPR021861">
    <property type="entry name" value="THO_THOC1"/>
</dbReference>
<dbReference type="GeneID" id="27365438"/>
<feature type="compositionally biased region" description="Basic and acidic residues" evidence="1">
    <location>
        <begin position="665"/>
        <end position="681"/>
    </location>
</feature>
<evidence type="ECO:0000256" key="1">
    <source>
        <dbReference type="SAM" id="MobiDB-lite"/>
    </source>
</evidence>
<dbReference type="Proteomes" id="UP000016926">
    <property type="component" value="Unassembled WGS sequence"/>
</dbReference>
<proteinExistence type="predicted"/>
<dbReference type="RefSeq" id="XP_016272897.1">
    <property type="nucleotide sequence ID" value="XM_016415107.1"/>
</dbReference>
<gene>
    <name evidence="2" type="ORF">RHTO_01425</name>
</gene>
<sequence>MAATGLTAYRQGIQTVVRGLAGQLQERRTAGSPASGDEIRQLVKESFERCGALKRSELTEDNRSKADVCFVTVDRTLEELVHETVSTRLPLHPLCCLLTLCIRQAVYPADEAELAHLQDALDLLLAAYEEGYTEETLPLSVLAALMEVRPISACEPIVAYIESRVGPLTKGMEYQRGRGPILLRLLNDLLRRLPRSQSQSVILSGRILMLLSSAYPLGEKSGVNLRGNFNIGKGTVFEQEAEKEMEGAKEDAKKEDVKMEVEEGEEEELPKDAENPAESNPSQFYTTFWSLQRVFNNPPLLFAAPPAASTSADADPFRTLKNGLRQTLAAFAAATKKEKELAGSAKEGAVSGKAKESEVDAEEGLEEYFFPKFLTSRNLLELELADSNFRRQILVQMLILFQYLLSLTPAERTRVQSFHPLNAAALSPFVLQTENETWIREMRSRTLDELDSMDGGRRFRKAVQLVLQREQNWMDWKLRSCAPFTKPSLDAAAESEKARAKLRAATRKTKKFPYKMGNPNLNRTWQHNTTTLDGFEPNVADDELNYILREYRLEKNRVKQQEAQLARAAPNSSQRHEIEATLEQKRIRLQALHWRAIRAASTQHLRHFSLIGAGDVEKLESLVDDERRRKEEEEERFAEVDGKDAAVDEATPKKEYDSDSSVLGLHERKSPEVAKGKEVSDVKPQQQEAGTPEPEDAARKNAGGGDEPGTPPPKDVTMPGTPGTPKRPREEDVAMQDGEVEVKRQRVE</sequence>
<dbReference type="HOGENOM" id="CLU_324686_0_0_1"/>
<dbReference type="OrthoDB" id="9402762at2759"/>
<reference evidence="2 3" key="1">
    <citation type="journal article" date="2012" name="Nat. Commun.">
        <title>A multi-omic map of the lipid-producing yeast Rhodosporidium toruloides.</title>
        <authorList>
            <person name="Zhu Z."/>
            <person name="Zhang S."/>
            <person name="Liu H."/>
            <person name="Shen H."/>
            <person name="Lin X."/>
            <person name="Yang F."/>
            <person name="Zhou Y.J."/>
            <person name="Jin G."/>
            <person name="Ye M."/>
            <person name="Zou H."/>
            <person name="Zou H."/>
            <person name="Zhao Z.K."/>
        </authorList>
    </citation>
    <scope>NUCLEOTIDE SEQUENCE [LARGE SCALE GENOMIC DNA]</scope>
    <source>
        <strain evidence="2 3">NP11</strain>
    </source>
</reference>
<evidence type="ECO:0000313" key="3">
    <source>
        <dbReference type="Proteomes" id="UP000016926"/>
    </source>
</evidence>
<accession>M7XNN3</accession>
<dbReference type="EMBL" id="KB722654">
    <property type="protein sequence ID" value="EMS21778.1"/>
    <property type="molecule type" value="Genomic_DNA"/>
</dbReference>
<feature type="compositionally biased region" description="Basic and acidic residues" evidence="1">
    <location>
        <begin position="625"/>
        <end position="657"/>
    </location>
</feature>
<dbReference type="PANTHER" id="PTHR13265:SF0">
    <property type="entry name" value="HPR1"/>
    <property type="match status" value="1"/>
</dbReference>
<dbReference type="AlphaFoldDB" id="M7XNN3"/>